<dbReference type="EMBL" id="CM000833">
    <property type="protein sequence ID" value="EET04856.1"/>
    <property type="molecule type" value="Genomic_DNA"/>
</dbReference>
<feature type="transmembrane region" description="Helical" evidence="7">
    <location>
        <begin position="379"/>
        <end position="400"/>
    </location>
</feature>
<sequence length="412" mass="44298">MTRPSCPAGALEAVETASRDERRALQRARLKGALRRASDHVAHYQPLLRCGGRASGDVPKTLADRARVRAVTRVGIGRAVARRKSCAAGCQMPDAGCRMQGTSRKTRSTTRRAARAIASIGSTRGRRRAEIRTPPRRVCGVGEAPAGERRMNEDGRRAAVADGRGRACSTMARPRERPPITLVRPSRFPMIVDRLISEILFGFTGLMGIINPFGIAFLFLERTESLTEAQRAALARKVAINAFIVLLAAFFVGTPILHFFGISLEALRIGGGLAVAVAGWQMLNEPDVPTGGDTAAQPVEPRNAMARAFFPLTIPLTTGPGSIATAIALNANRTHKLSEFVLSSIVSVAVSALAALVIWQTYSRAAFLARYLGTEGTKVAMRVSAFLLLCVGVQIMLTGFSEFLRPIADQVK</sequence>
<evidence type="ECO:0000256" key="2">
    <source>
        <dbReference type="ARBA" id="ARBA00009784"/>
    </source>
</evidence>
<feature type="transmembrane region" description="Helical" evidence="7">
    <location>
        <begin position="308"/>
        <end position="328"/>
    </location>
</feature>
<dbReference type="PANTHER" id="PTHR33508:SF1">
    <property type="entry name" value="UPF0056 MEMBRANE PROTEIN YHCE"/>
    <property type="match status" value="1"/>
</dbReference>
<dbReference type="Gene3D" id="3.40.50.12780">
    <property type="entry name" value="N-terminal domain of ligase-like"/>
    <property type="match status" value="1"/>
</dbReference>
<accession>A0A0E1VXX6</accession>
<feature type="transmembrane region" description="Helical" evidence="7">
    <location>
        <begin position="340"/>
        <end position="359"/>
    </location>
</feature>
<dbReference type="PANTHER" id="PTHR33508">
    <property type="entry name" value="UPF0056 MEMBRANE PROTEIN YHCE"/>
    <property type="match status" value="1"/>
</dbReference>
<comment type="subcellular location">
    <subcellularLocation>
        <location evidence="1 7">Cell membrane</location>
        <topology evidence="1 7">Multi-pass membrane protein</topology>
    </subcellularLocation>
</comment>
<dbReference type="HOGENOM" id="CLU_666788_0_0_4"/>
<keyword evidence="3" id="KW-1003">Cell membrane</keyword>
<evidence type="ECO:0000256" key="6">
    <source>
        <dbReference type="ARBA" id="ARBA00023136"/>
    </source>
</evidence>
<reference evidence="8" key="1">
    <citation type="submission" date="2009-05" db="EMBL/GenBank/DDBJ databases">
        <authorList>
            <person name="Harkins D.M."/>
            <person name="DeShazer D."/>
            <person name="Woods D.E."/>
            <person name="Brinkac L.M."/>
            <person name="Brown K.A."/>
            <person name="Hung G.C."/>
            <person name="Tuanyok A."/>
            <person name="Zhang B."/>
            <person name="Nierman W.C."/>
        </authorList>
    </citation>
    <scope>NUCLEOTIDE SEQUENCE [LARGE SCALE GENOMIC DNA]</scope>
    <source>
        <strain evidence="8">1710a</strain>
    </source>
</reference>
<feature type="transmembrane region" description="Helical" evidence="7">
    <location>
        <begin position="240"/>
        <end position="260"/>
    </location>
</feature>
<evidence type="ECO:0000256" key="4">
    <source>
        <dbReference type="ARBA" id="ARBA00022692"/>
    </source>
</evidence>
<dbReference type="Pfam" id="PF01914">
    <property type="entry name" value="MarC"/>
    <property type="match status" value="1"/>
</dbReference>
<evidence type="ECO:0000256" key="3">
    <source>
        <dbReference type="ARBA" id="ARBA00022475"/>
    </source>
</evidence>
<comment type="caution">
    <text evidence="7">Lacks conserved residue(s) required for the propagation of feature annotation.</text>
</comment>
<evidence type="ECO:0000256" key="1">
    <source>
        <dbReference type="ARBA" id="ARBA00004651"/>
    </source>
</evidence>
<proteinExistence type="inferred from homology"/>
<feature type="transmembrane region" description="Helical" evidence="7">
    <location>
        <begin position="199"/>
        <end position="220"/>
    </location>
</feature>
<gene>
    <name evidence="8" type="ORF">BURPS1710A_A0572</name>
</gene>
<protein>
    <recommendedName>
        <fullName evidence="7">UPF0056 membrane protein</fullName>
    </recommendedName>
</protein>
<keyword evidence="5 7" id="KW-1133">Transmembrane helix</keyword>
<dbReference type="NCBIfam" id="TIGR00427">
    <property type="entry name" value="NAAT family transporter"/>
    <property type="match status" value="1"/>
</dbReference>
<evidence type="ECO:0000256" key="5">
    <source>
        <dbReference type="ARBA" id="ARBA00022989"/>
    </source>
</evidence>
<name>A0A0E1VXX6_BURPE</name>
<dbReference type="InterPro" id="IPR042099">
    <property type="entry name" value="ANL_N_sf"/>
</dbReference>
<dbReference type="Proteomes" id="UP000001812">
    <property type="component" value="Chromosome II"/>
</dbReference>
<dbReference type="GO" id="GO:0005886">
    <property type="term" value="C:plasma membrane"/>
    <property type="evidence" value="ECO:0007669"/>
    <property type="project" value="UniProtKB-SubCell"/>
</dbReference>
<dbReference type="AlphaFoldDB" id="A0A0E1VXX6"/>
<comment type="similarity">
    <text evidence="2 7">Belongs to the UPF0056 (MarC) family.</text>
</comment>
<evidence type="ECO:0000256" key="7">
    <source>
        <dbReference type="RuleBase" id="RU362048"/>
    </source>
</evidence>
<dbReference type="InterPro" id="IPR002771">
    <property type="entry name" value="Multi_antbiot-R_MarC"/>
</dbReference>
<keyword evidence="4 7" id="KW-0812">Transmembrane</keyword>
<organism evidence="8">
    <name type="scientific">Burkholderia pseudomallei 1710a</name>
    <dbReference type="NCBI Taxonomy" id="320371"/>
    <lineage>
        <taxon>Bacteria</taxon>
        <taxon>Pseudomonadati</taxon>
        <taxon>Pseudomonadota</taxon>
        <taxon>Betaproteobacteria</taxon>
        <taxon>Burkholderiales</taxon>
        <taxon>Burkholderiaceae</taxon>
        <taxon>Burkholderia</taxon>
        <taxon>pseudomallei group</taxon>
    </lineage>
</organism>
<evidence type="ECO:0000313" key="8">
    <source>
        <dbReference type="EMBL" id="EET04856.1"/>
    </source>
</evidence>
<keyword evidence="6 7" id="KW-0472">Membrane</keyword>